<sequence length="144" mass="16099">MYAEIFAKYTDLLRPYLPDPFHPVPACSIDFQPLNHVIGQHSQEAGGNAMGISGSDPDRIIIEIQCSWTLASDDQLLHDISRDLTEWLGNKVPEWLAEDPRAASYLPLLMNDASGDQNVTGSYRDYAKFRALQASHVKGNIDRL</sequence>
<proteinExistence type="predicted"/>
<accession>A0A7U3Q2C6</accession>
<keyword evidence="2" id="KW-1185">Reference proteome</keyword>
<dbReference type="EMBL" id="CP031390">
    <property type="protein sequence ID" value="QPH19721.1"/>
    <property type="molecule type" value="Genomic_DNA"/>
</dbReference>
<name>A0A7U3Q2C6_EPIFF</name>
<reference evidence="1 2" key="1">
    <citation type="journal article" date="2018" name="PLoS Genet.">
        <title>Repeat elements organise 3D genome structure and mediate transcription in the filamentous fungus Epichloe festucae.</title>
        <authorList>
            <person name="Winter D.J."/>
            <person name="Ganley A.R.D."/>
            <person name="Young C.A."/>
            <person name="Liachko I."/>
            <person name="Schardl C.L."/>
            <person name="Dupont P.Y."/>
            <person name="Berry D."/>
            <person name="Ram A."/>
            <person name="Scott B."/>
            <person name="Cox M.P."/>
        </authorList>
    </citation>
    <scope>NUCLEOTIDE SEQUENCE [LARGE SCALE GENOMIC DNA]</scope>
    <source>
        <strain evidence="1 2">Fl1</strain>
    </source>
</reference>
<protein>
    <submittedName>
        <fullName evidence="1">Uncharacterized protein</fullName>
    </submittedName>
</protein>
<evidence type="ECO:0000313" key="1">
    <source>
        <dbReference type="EMBL" id="QPH19721.1"/>
    </source>
</evidence>
<dbReference type="OrthoDB" id="2151789at2759"/>
<organism evidence="1 2">
    <name type="scientific">Epichloe festucae (strain Fl1)</name>
    <dbReference type="NCBI Taxonomy" id="877507"/>
    <lineage>
        <taxon>Eukaryota</taxon>
        <taxon>Fungi</taxon>
        <taxon>Dikarya</taxon>
        <taxon>Ascomycota</taxon>
        <taxon>Pezizomycotina</taxon>
        <taxon>Sordariomycetes</taxon>
        <taxon>Hypocreomycetidae</taxon>
        <taxon>Hypocreales</taxon>
        <taxon>Clavicipitaceae</taxon>
        <taxon>Epichloe</taxon>
    </lineage>
</organism>
<gene>
    <name evidence="1" type="ORF">C2857_005014</name>
</gene>
<dbReference type="Proteomes" id="UP000594364">
    <property type="component" value="Chromosome 6"/>
</dbReference>
<dbReference type="AlphaFoldDB" id="A0A7U3Q2C6"/>
<evidence type="ECO:0000313" key="2">
    <source>
        <dbReference type="Proteomes" id="UP000594364"/>
    </source>
</evidence>